<evidence type="ECO:0000313" key="2">
    <source>
        <dbReference type="Proteomes" id="UP000051952"/>
    </source>
</evidence>
<organism evidence="1 2">
    <name type="scientific">Bodo saltans</name>
    <name type="common">Flagellated protozoan</name>
    <dbReference type="NCBI Taxonomy" id="75058"/>
    <lineage>
        <taxon>Eukaryota</taxon>
        <taxon>Discoba</taxon>
        <taxon>Euglenozoa</taxon>
        <taxon>Kinetoplastea</taxon>
        <taxon>Metakinetoplastina</taxon>
        <taxon>Eubodonida</taxon>
        <taxon>Bodonidae</taxon>
        <taxon>Bodo</taxon>
    </lineage>
</organism>
<protein>
    <recommendedName>
        <fullName evidence="3">Lipase</fullName>
    </recommendedName>
</protein>
<dbReference type="OrthoDB" id="426133at2759"/>
<reference evidence="2" key="1">
    <citation type="submission" date="2015-09" db="EMBL/GenBank/DDBJ databases">
        <authorList>
            <consortium name="Pathogen Informatics"/>
        </authorList>
    </citation>
    <scope>NUCLEOTIDE SEQUENCE [LARGE SCALE GENOMIC DNA]</scope>
    <source>
        <strain evidence="2">Lake Konstanz</strain>
    </source>
</reference>
<proteinExistence type="predicted"/>
<name>A0A0S4KHG6_BODSA</name>
<gene>
    <name evidence="1" type="ORF">BSAL_27680</name>
</gene>
<dbReference type="EMBL" id="CYKH01001850">
    <property type="protein sequence ID" value="CUI15142.1"/>
    <property type="molecule type" value="Genomic_DNA"/>
</dbReference>
<dbReference type="AlphaFoldDB" id="A0A0S4KHG6"/>
<dbReference type="PANTHER" id="PTHR37834">
    <property type="entry name" value="GDSL-LIKE LIPASE/ACYLHYDROLASE DOMAIN PROTEIN (AFU_ORTHOLOGUE AFUA_2G00620)"/>
    <property type="match status" value="1"/>
</dbReference>
<sequence>IPRLQQLETAAELTHTFRASPSSALRSSQNRRRRIEFIGDSITAGYCNTCNPFPNISNPNTYNVEDFSYCWARLTCGLLNADCHTEAWSGRGVIRNCDASAPIWMPTIVRRTIGSLSEFDNIWGVSNLWNFSSFIPDALVINLGTNDYSCNSIPNMTQFTAEFEQAYVGMLTDLLIGTVTQPKVYSSFVGP</sequence>
<evidence type="ECO:0008006" key="3">
    <source>
        <dbReference type="Google" id="ProtNLM"/>
    </source>
</evidence>
<dbReference type="Gene3D" id="3.40.50.1110">
    <property type="entry name" value="SGNH hydrolase"/>
    <property type="match status" value="1"/>
</dbReference>
<dbReference type="InterPro" id="IPR036514">
    <property type="entry name" value="SGNH_hydro_sf"/>
</dbReference>
<dbReference type="SUPFAM" id="SSF52266">
    <property type="entry name" value="SGNH hydrolase"/>
    <property type="match status" value="1"/>
</dbReference>
<accession>A0A0S4KHG6</accession>
<evidence type="ECO:0000313" key="1">
    <source>
        <dbReference type="EMBL" id="CUI15142.1"/>
    </source>
</evidence>
<dbReference type="PANTHER" id="PTHR37834:SF2">
    <property type="entry name" value="ESTERASE, SGNH HYDROLASE-TYPE"/>
    <property type="match status" value="1"/>
</dbReference>
<keyword evidence="2" id="KW-1185">Reference proteome</keyword>
<feature type="non-terminal residue" evidence="1">
    <location>
        <position position="1"/>
    </location>
</feature>
<dbReference type="VEuPathDB" id="TriTrypDB:BSAL_27680"/>
<dbReference type="InterPro" id="IPR052762">
    <property type="entry name" value="PCW_deacetylase/CE"/>
</dbReference>
<dbReference type="Proteomes" id="UP000051952">
    <property type="component" value="Unassembled WGS sequence"/>
</dbReference>